<dbReference type="Pfam" id="PF03691">
    <property type="entry name" value="UPF0167"/>
    <property type="match status" value="1"/>
</dbReference>
<reference evidence="2 3" key="1">
    <citation type="submission" date="2017-06" db="EMBL/GenBank/DDBJ databases">
        <title>Draft genome of Pseudomonas nitroreducens DF05.</title>
        <authorList>
            <person name="Iyer R."/>
        </authorList>
    </citation>
    <scope>NUCLEOTIDE SEQUENCE [LARGE SCALE GENOMIC DNA]</scope>
    <source>
        <strain evidence="2 3">DF05</strain>
    </source>
</reference>
<dbReference type="Proteomes" id="UP000198145">
    <property type="component" value="Unassembled WGS sequence"/>
</dbReference>
<dbReference type="EMBL" id="NJBA01000009">
    <property type="protein sequence ID" value="OWP48318.1"/>
    <property type="molecule type" value="Genomic_DNA"/>
</dbReference>
<sequence>MSQTLPAFRYHPAPLATGSVVASDAICLCCEQARGFIYTASVYTRHDLPEHCLCPWCIADGSAAERFEASFADDYPLLHAGVPDAVVREVCERTPGFASWQQEHWLSCCGDACAFHGDAKREDIVALGAAGLAGHFPDFAWPEKIWLQVVEHYQPAGDPAIYHFRCLHCGTTHFGMDFT</sequence>
<protein>
    <recommendedName>
        <fullName evidence="4">CbrC family protein</fullName>
    </recommendedName>
</protein>
<dbReference type="STRING" id="46680.GCA_000807755_06582"/>
<evidence type="ECO:0000313" key="3">
    <source>
        <dbReference type="Proteomes" id="UP000198145"/>
    </source>
</evidence>
<evidence type="ECO:0008006" key="4">
    <source>
        <dbReference type="Google" id="ProtNLM"/>
    </source>
</evidence>
<dbReference type="eggNOG" id="COG3196">
    <property type="taxonomic scope" value="Bacteria"/>
</dbReference>
<dbReference type="RefSeq" id="WP_088420907.1">
    <property type="nucleotide sequence ID" value="NZ_NJBA01000009.1"/>
</dbReference>
<proteinExistence type="inferred from homology"/>
<evidence type="ECO:0000313" key="2">
    <source>
        <dbReference type="EMBL" id="OWP48318.1"/>
    </source>
</evidence>
<name>A0A246F533_PSENT</name>
<gene>
    <name evidence="2" type="ORF">CEG18_23255</name>
</gene>
<dbReference type="InterPro" id="IPR005363">
    <property type="entry name" value="UPF0167"/>
</dbReference>
<accession>A0A246F533</accession>
<comment type="caution">
    <text evidence="2">The sequence shown here is derived from an EMBL/GenBank/DDBJ whole genome shotgun (WGS) entry which is preliminary data.</text>
</comment>
<evidence type="ECO:0000256" key="1">
    <source>
        <dbReference type="ARBA" id="ARBA00008525"/>
    </source>
</evidence>
<dbReference type="AlphaFoldDB" id="A0A246F533"/>
<organism evidence="2 3">
    <name type="scientific">Pseudomonas nitroreducens</name>
    <dbReference type="NCBI Taxonomy" id="46680"/>
    <lineage>
        <taxon>Bacteria</taxon>
        <taxon>Pseudomonadati</taxon>
        <taxon>Pseudomonadota</taxon>
        <taxon>Gammaproteobacteria</taxon>
        <taxon>Pseudomonadales</taxon>
        <taxon>Pseudomonadaceae</taxon>
        <taxon>Pseudomonas</taxon>
    </lineage>
</organism>
<comment type="similarity">
    <text evidence="1">Belongs to the UPF0167 family.</text>
</comment>